<proteinExistence type="predicted"/>
<evidence type="ECO:0000313" key="2">
    <source>
        <dbReference type="EMBL" id="CUA95600.1"/>
    </source>
</evidence>
<feature type="region of interest" description="Disordered" evidence="1">
    <location>
        <begin position="176"/>
        <end position="215"/>
    </location>
</feature>
<accession>A0A0K6HXL2</accession>
<dbReference type="Proteomes" id="UP000183649">
    <property type="component" value="Unassembled WGS sequence"/>
</dbReference>
<gene>
    <name evidence="2" type="ORF">Ga0061069_103163</name>
</gene>
<evidence type="ECO:0008006" key="4">
    <source>
        <dbReference type="Google" id="ProtNLM"/>
    </source>
</evidence>
<evidence type="ECO:0000313" key="3">
    <source>
        <dbReference type="Proteomes" id="UP000183649"/>
    </source>
</evidence>
<protein>
    <recommendedName>
        <fullName evidence="4">Acetyltransferase (GNAT) domain</fullName>
    </recommendedName>
</protein>
<keyword evidence="3" id="KW-1185">Reference proteome</keyword>
<name>A0A0K6HXL2_9BURK</name>
<organism evidence="2 3">
    <name type="scientific">Thiomonas bhubaneswarensis</name>
    <dbReference type="NCBI Taxonomy" id="339866"/>
    <lineage>
        <taxon>Bacteria</taxon>
        <taxon>Pseudomonadati</taxon>
        <taxon>Pseudomonadota</taxon>
        <taxon>Betaproteobacteria</taxon>
        <taxon>Burkholderiales</taxon>
        <taxon>Thiomonas</taxon>
    </lineage>
</organism>
<dbReference type="AlphaFoldDB" id="A0A0K6HXL2"/>
<dbReference type="EMBL" id="CYHF01000003">
    <property type="protein sequence ID" value="CUA95600.1"/>
    <property type="molecule type" value="Genomic_DNA"/>
</dbReference>
<sequence length="215" mass="23833">MSNDDDLRVDRVTSVQALDGLEPHWRALEELADCNSLFLGWDWQRLWWRHYGGERQLCVLVAWRDDRLVGVLPLYLETHRAFGLLPVRKLLPIGAGGDTSPDDLGMLCEPTVGEAAGRALVDHLLHHVSGWQLIDLVDLPVGGILVRCMAEAFATKPDLMQSTGVNRITYGTAFGLGQLPPKPQPQPSRSHRPKAPPIRTGVWRALQPCGRKGAD</sequence>
<dbReference type="STRING" id="339866.GCA_001418255_01043"/>
<reference evidence="3" key="1">
    <citation type="submission" date="2015-08" db="EMBL/GenBank/DDBJ databases">
        <authorList>
            <person name="Varghese N."/>
        </authorList>
    </citation>
    <scope>NUCLEOTIDE SEQUENCE [LARGE SCALE GENOMIC DNA]</scope>
    <source>
        <strain evidence="3">DSM 18181</strain>
    </source>
</reference>
<dbReference type="RefSeq" id="WP_245609962.1">
    <property type="nucleotide sequence ID" value="NZ_CYHF01000003.1"/>
</dbReference>
<evidence type="ECO:0000256" key="1">
    <source>
        <dbReference type="SAM" id="MobiDB-lite"/>
    </source>
</evidence>